<dbReference type="Proteomes" id="UP000198336">
    <property type="component" value="Unassembled WGS sequence"/>
</dbReference>
<evidence type="ECO:0000313" key="2">
    <source>
        <dbReference type="Proteomes" id="UP000198336"/>
    </source>
</evidence>
<dbReference type="EMBL" id="MUHA01000006">
    <property type="protein sequence ID" value="OXB01733.1"/>
    <property type="molecule type" value="Genomic_DNA"/>
</dbReference>
<comment type="caution">
    <text evidence="1">The sequence shown here is derived from an EMBL/GenBank/DDBJ whole genome shotgun (WGS) entry which is preliminary data.</text>
</comment>
<name>A0A226I6B7_9FLAO</name>
<accession>A0A226I6B7</accession>
<organism evidence="1 2">
    <name type="scientific">Flavobacterium oncorhynchi</name>
    <dbReference type="NCBI Taxonomy" id="728056"/>
    <lineage>
        <taxon>Bacteria</taxon>
        <taxon>Pseudomonadati</taxon>
        <taxon>Bacteroidota</taxon>
        <taxon>Flavobacteriia</taxon>
        <taxon>Flavobacteriales</taxon>
        <taxon>Flavobacteriaceae</taxon>
        <taxon>Flavobacterium</taxon>
    </lineage>
</organism>
<protein>
    <submittedName>
        <fullName evidence="1">Uncharacterized protein</fullName>
    </submittedName>
</protein>
<dbReference type="RefSeq" id="WP_089053125.1">
    <property type="nucleotide sequence ID" value="NZ_MUHA01000006.1"/>
</dbReference>
<sequence>MNWKELKDFCNNLPESELEKNVMLWREDEVISDISAQQLNEDNYIYPPTVEDGCFPESEMKSQIEMSPSDYPKGVRNFTKIYDKGHPVLVENF</sequence>
<keyword evidence="2" id="KW-1185">Reference proteome</keyword>
<proteinExistence type="predicted"/>
<reference evidence="1 2" key="1">
    <citation type="submission" date="2016-11" db="EMBL/GenBank/DDBJ databases">
        <title>Whole genomes of Flavobacteriaceae.</title>
        <authorList>
            <person name="Stine C."/>
            <person name="Li C."/>
            <person name="Tadesse D."/>
        </authorList>
    </citation>
    <scope>NUCLEOTIDE SEQUENCE [LARGE SCALE GENOMIC DNA]</scope>
    <source>
        <strain evidence="1 2">CCUG 59446</strain>
    </source>
</reference>
<evidence type="ECO:0000313" key="1">
    <source>
        <dbReference type="EMBL" id="OXB01733.1"/>
    </source>
</evidence>
<dbReference type="AlphaFoldDB" id="A0A226I6B7"/>
<gene>
    <name evidence="1" type="ORF">B0A75_04640</name>
</gene>